<evidence type="ECO:0000256" key="2">
    <source>
        <dbReference type="ARBA" id="ARBA00007639"/>
    </source>
</evidence>
<dbReference type="CDD" id="cd06309">
    <property type="entry name" value="PBP1_galactofuranose_YtfQ-like"/>
    <property type="match status" value="1"/>
</dbReference>
<dbReference type="InterPro" id="IPR028082">
    <property type="entry name" value="Peripla_BP_I"/>
</dbReference>
<keyword evidence="6" id="KW-1185">Reference proteome</keyword>
<dbReference type="PANTHER" id="PTHR46847">
    <property type="entry name" value="D-ALLOSE-BINDING PERIPLASMIC PROTEIN-RELATED"/>
    <property type="match status" value="1"/>
</dbReference>
<comment type="subcellular location">
    <subcellularLocation>
        <location evidence="1">Cell envelope</location>
    </subcellularLocation>
</comment>
<accession>A0ABV1I179</accession>
<evidence type="ECO:0000313" key="5">
    <source>
        <dbReference type="EMBL" id="MEQ2578940.1"/>
    </source>
</evidence>
<dbReference type="InterPro" id="IPR025997">
    <property type="entry name" value="SBP_2_dom"/>
</dbReference>
<dbReference type="Pfam" id="PF13407">
    <property type="entry name" value="Peripla_BP_4"/>
    <property type="match status" value="1"/>
</dbReference>
<evidence type="ECO:0000256" key="3">
    <source>
        <dbReference type="ARBA" id="ARBA00022729"/>
    </source>
</evidence>
<proteinExistence type="inferred from homology"/>
<dbReference type="Proteomes" id="UP001470288">
    <property type="component" value="Unassembled WGS sequence"/>
</dbReference>
<organism evidence="5 6">
    <name type="scientific">Hominiventricola aquisgranensis</name>
    <dbReference type="NCBI Taxonomy" id="3133164"/>
    <lineage>
        <taxon>Bacteria</taxon>
        <taxon>Bacillati</taxon>
        <taxon>Bacillota</taxon>
        <taxon>Clostridia</taxon>
        <taxon>Lachnospirales</taxon>
        <taxon>Lachnospiraceae</taxon>
        <taxon>Hominiventricola</taxon>
    </lineage>
</organism>
<evidence type="ECO:0000259" key="4">
    <source>
        <dbReference type="Pfam" id="PF13407"/>
    </source>
</evidence>
<dbReference type="PANTHER" id="PTHR46847:SF3">
    <property type="entry name" value="GALACTOFURANOSE-BINDING PROTEIN YTFQ"/>
    <property type="match status" value="1"/>
</dbReference>
<evidence type="ECO:0000313" key="6">
    <source>
        <dbReference type="Proteomes" id="UP001470288"/>
    </source>
</evidence>
<comment type="similarity">
    <text evidence="2">Belongs to the bacterial solute-binding protein 2 family.</text>
</comment>
<dbReference type="RefSeq" id="WP_349144464.1">
    <property type="nucleotide sequence ID" value="NZ_JBBMFC010000014.1"/>
</dbReference>
<name>A0ABV1I179_9FIRM</name>
<reference evidence="5 6" key="1">
    <citation type="submission" date="2024-03" db="EMBL/GenBank/DDBJ databases">
        <title>Human intestinal bacterial collection.</title>
        <authorList>
            <person name="Pauvert C."/>
            <person name="Hitch T.C.A."/>
            <person name="Clavel T."/>
        </authorList>
    </citation>
    <scope>NUCLEOTIDE SEQUENCE [LARGE SCALE GENOMIC DNA]</scope>
    <source>
        <strain evidence="5 6">CLA-AA-H78B</strain>
    </source>
</reference>
<gene>
    <name evidence="5" type="ORF">WMO62_08820</name>
</gene>
<dbReference type="SUPFAM" id="SSF53822">
    <property type="entry name" value="Periplasmic binding protein-like I"/>
    <property type="match status" value="1"/>
</dbReference>
<comment type="caution">
    <text evidence="5">The sequence shown here is derived from an EMBL/GenBank/DDBJ whole genome shotgun (WGS) entry which is preliminary data.</text>
</comment>
<keyword evidence="3" id="KW-0732">Signal</keyword>
<protein>
    <submittedName>
        <fullName evidence="5">ABC transporter substrate-binding protein</fullName>
    </submittedName>
</protein>
<dbReference type="Gene3D" id="3.40.50.2300">
    <property type="match status" value="2"/>
</dbReference>
<evidence type="ECO:0000256" key="1">
    <source>
        <dbReference type="ARBA" id="ARBA00004196"/>
    </source>
</evidence>
<feature type="domain" description="Periplasmic binding protein" evidence="4">
    <location>
        <begin position="48"/>
        <end position="313"/>
    </location>
</feature>
<sequence length="341" mass="38635">MRKWFIAMLILTGIFFVPACSVSYRTENEVLKQEEEETENSEGYITVGFSQVGSESDWRAANTQSFLDTFTAENGYYLLYEDAQNKQENQLKAVRSFILQEVDYILLDPVVETGWDSVLQEAKDAGIPVIVSDRKVVVSDESLYTCWVGSNFEEEGRKAGEWLANYLETRGRSRETINLVTLQGTLDSSAQLGRTEGFSEVLALHKNWNMLEYQSADFTQTKAQEVMERFLAKYPDIDVVICENDNMAFGAIDAIHEAGKTCGPDGDIIIISFDAVRAAFEAMQEGKINMMVECNPLQGPVVADIIQQLERGEDVAKVRYMDEKYFDTSMDLDFIIETRTY</sequence>
<dbReference type="EMBL" id="JBBMFC010000014">
    <property type="protein sequence ID" value="MEQ2578940.1"/>
    <property type="molecule type" value="Genomic_DNA"/>
</dbReference>